<evidence type="ECO:0000256" key="6">
    <source>
        <dbReference type="ARBA" id="ARBA00022490"/>
    </source>
</evidence>
<dbReference type="InterPro" id="IPR038765">
    <property type="entry name" value="Papain-like_cys_pep_sf"/>
</dbReference>
<dbReference type="GO" id="GO:0000224">
    <property type="term" value="F:peptide-N4-(N-acetyl-beta-glucosaminyl)asparagine amidase activity"/>
    <property type="evidence" value="ECO:0007669"/>
    <property type="project" value="UniProtKB-EC"/>
</dbReference>
<accession>A0A0P0FVI7</accession>
<evidence type="ECO:0000256" key="8">
    <source>
        <dbReference type="SAM" id="Phobius"/>
    </source>
</evidence>
<dbReference type="PANTHER" id="PTHR35532">
    <property type="entry name" value="SIMILAR TO POLYHYDROXYALKANOATE DEPOLYMERASE"/>
    <property type="match status" value="1"/>
</dbReference>
<comment type="subcellular location">
    <subcellularLocation>
        <location evidence="3">Cytoplasm</location>
    </subcellularLocation>
</comment>
<gene>
    <name evidence="10" type="ORF">GAO51_08000</name>
</gene>
<dbReference type="GO" id="GO:0005737">
    <property type="term" value="C:cytoplasm"/>
    <property type="evidence" value="ECO:0007669"/>
    <property type="project" value="UniProtKB-SubCell"/>
</dbReference>
<keyword evidence="8" id="KW-0812">Transmembrane</keyword>
<dbReference type="InterPro" id="IPR002931">
    <property type="entry name" value="Transglutaminase-like"/>
</dbReference>
<evidence type="ECO:0000256" key="2">
    <source>
        <dbReference type="ARBA" id="ARBA00001947"/>
    </source>
</evidence>
<evidence type="ECO:0000256" key="1">
    <source>
        <dbReference type="ARBA" id="ARBA00001650"/>
    </source>
</evidence>
<dbReference type="AlphaFoldDB" id="A0A0P0FVI7"/>
<keyword evidence="8" id="KW-0472">Membrane</keyword>
<evidence type="ECO:0000313" key="10">
    <source>
        <dbReference type="EMBL" id="KAB4314295.1"/>
    </source>
</evidence>
<dbReference type="Proteomes" id="UP000440614">
    <property type="component" value="Unassembled WGS sequence"/>
</dbReference>
<dbReference type="PANTHER" id="PTHR35532:SF5">
    <property type="entry name" value="CARBOHYDRATE-BINDING DOMAIN-CONTAINING PROTEIN"/>
    <property type="match status" value="1"/>
</dbReference>
<name>A0A0P0FVI7_BACT4</name>
<feature type="transmembrane region" description="Helical" evidence="8">
    <location>
        <begin position="20"/>
        <end position="45"/>
    </location>
</feature>
<keyword evidence="6" id="KW-0963">Cytoplasm</keyword>
<comment type="catalytic activity">
    <reaction evidence="1">
        <text>Hydrolysis of an N(4)-(acetyl-beta-D-glucosaminyl)asparagine residue in which the glucosamine residue may be further glycosylated, to yield a (substituted) N-acetyl-beta-D-glucosaminylamine and a peptide containing an aspartate residue.</text>
        <dbReference type="EC" id="3.5.1.52"/>
    </reaction>
</comment>
<dbReference type="Pfam" id="PF01841">
    <property type="entry name" value="Transglut_core"/>
    <property type="match status" value="1"/>
</dbReference>
<reference evidence="10 11" key="1">
    <citation type="journal article" date="2019" name="Nat. Med.">
        <title>A library of human gut bacterial isolates paired with longitudinal multiomics data enables mechanistic microbiome research.</title>
        <authorList>
            <person name="Poyet M."/>
            <person name="Groussin M."/>
            <person name="Gibbons S.M."/>
            <person name="Avila-Pacheco J."/>
            <person name="Jiang X."/>
            <person name="Kearney S.M."/>
            <person name="Perrotta A.R."/>
            <person name="Berdy B."/>
            <person name="Zhao S."/>
            <person name="Lieberman T.D."/>
            <person name="Swanson P.K."/>
            <person name="Smith M."/>
            <person name="Roesemann S."/>
            <person name="Alexander J.E."/>
            <person name="Rich S.A."/>
            <person name="Livny J."/>
            <person name="Vlamakis H."/>
            <person name="Clish C."/>
            <person name="Bullock K."/>
            <person name="Deik A."/>
            <person name="Scott J."/>
            <person name="Pierce K.A."/>
            <person name="Xavier R.J."/>
            <person name="Alm E.J."/>
        </authorList>
    </citation>
    <scope>NUCLEOTIDE SEQUENCE [LARGE SCALE GENOMIC DNA]</scope>
    <source>
        <strain evidence="10 11">BIOML-A188</strain>
    </source>
</reference>
<sequence>MAKELVNLQKNNTKSFISIFLIIMKIFTKLVSVFLLVAIGSLFFFSCAEKEKCTPMVSFLETALQQAGENRVELEKVLSHYKTDPADSLKYKAACFLIENMPYYTYYKGKQLDRYLTYYTLLQETRGLGISPQVVADSVCHMYGALYLDSLQSYRDIETVDSAYLCNNIEWSFKVWQEQPWGKHVSFADFCEYLLPYRIGDETLTSWRESIYQKYNPLLDSLRASGVLDKEDPIVAARCLLDSIRKGGVVFTTAVPASLPHVGPEVAQLKAGSCRELSDFVVYVCRALGIPCSIDFMPIRGDENDSHQWVAFSDKYGILYYHEFPNGVSEVRKDAMCGMPKIKVYRNTFSLNRAMQEEMLKLDTAIVPLFKDPHIVDITFPYTKDFKKELHIPKDALYKGKPRSRIAYLCASKRMDWEPVAWTEFDGKNIVFTDIQKGPVMRVATYERGRLRFWTDPFEINVSNEFHFFTPSDSVQDVTLFAKYTLRADEMFLNRMIGGTFEGSNDPDFREKEVLYLINEKPKRLQTVVQSYSSKSYRYVRYIGPKDSHCNIAEAAFYTPNDTASLKGKVIGTPGCFQKDGSHEYTNVFDGDVTTSFDYIEPSGGWSGLDLGTPKQIGRIVYTPRSYDNYIRSGDDYELFYCARRNNWKSLGDQRSKADSLIYIKIPVNALLLLCNNTRGIQERIFVYTAAEQIWK</sequence>
<proteinExistence type="predicted"/>
<evidence type="ECO:0000259" key="9">
    <source>
        <dbReference type="Pfam" id="PF01841"/>
    </source>
</evidence>
<dbReference type="SUPFAM" id="SSF49785">
    <property type="entry name" value="Galactose-binding domain-like"/>
    <property type="match status" value="1"/>
</dbReference>
<evidence type="ECO:0000313" key="11">
    <source>
        <dbReference type="Proteomes" id="UP000440614"/>
    </source>
</evidence>
<feature type="domain" description="Transglutaminase-like" evidence="9">
    <location>
        <begin position="230"/>
        <end position="315"/>
    </location>
</feature>
<dbReference type="Gene3D" id="2.60.120.260">
    <property type="entry name" value="Galactose-binding domain-like"/>
    <property type="match status" value="2"/>
</dbReference>
<dbReference type="EC" id="3.5.1.52" evidence="4"/>
<dbReference type="EMBL" id="WCSY01000006">
    <property type="protein sequence ID" value="KAB4314295.1"/>
    <property type="molecule type" value="Genomic_DNA"/>
</dbReference>
<protein>
    <recommendedName>
        <fullName evidence="5">Peptide-N(4)-(N-acetyl-beta-glucosaminyl)asparagine amidase</fullName>
        <ecNumber evidence="4">3.5.1.52</ecNumber>
    </recommendedName>
    <alternativeName>
        <fullName evidence="7">Peptide:N-glycanase</fullName>
    </alternativeName>
</protein>
<evidence type="ECO:0000256" key="5">
    <source>
        <dbReference type="ARBA" id="ARBA00018546"/>
    </source>
</evidence>
<dbReference type="SUPFAM" id="SSF54001">
    <property type="entry name" value="Cysteine proteinases"/>
    <property type="match status" value="1"/>
</dbReference>
<keyword evidence="8" id="KW-1133">Transmembrane helix</keyword>
<evidence type="ECO:0000256" key="7">
    <source>
        <dbReference type="ARBA" id="ARBA00032901"/>
    </source>
</evidence>
<comment type="caution">
    <text evidence="10">The sequence shown here is derived from an EMBL/GenBank/DDBJ whole genome shotgun (WGS) entry which is preliminary data.</text>
</comment>
<dbReference type="InterPro" id="IPR008979">
    <property type="entry name" value="Galactose-bd-like_sf"/>
</dbReference>
<evidence type="ECO:0000256" key="4">
    <source>
        <dbReference type="ARBA" id="ARBA00012158"/>
    </source>
</evidence>
<comment type="cofactor">
    <cofactor evidence="2">
        <name>Zn(2+)</name>
        <dbReference type="ChEBI" id="CHEBI:29105"/>
    </cofactor>
</comment>
<dbReference type="KEGG" id="btho:Btheta7330_04754"/>
<evidence type="ECO:0000256" key="3">
    <source>
        <dbReference type="ARBA" id="ARBA00004496"/>
    </source>
</evidence>
<organism evidence="10 11">
    <name type="scientific">Bacteroides thetaiotaomicron</name>
    <dbReference type="NCBI Taxonomy" id="818"/>
    <lineage>
        <taxon>Bacteria</taxon>
        <taxon>Pseudomonadati</taxon>
        <taxon>Bacteroidota</taxon>
        <taxon>Bacteroidia</taxon>
        <taxon>Bacteroidales</taxon>
        <taxon>Bacteroidaceae</taxon>
        <taxon>Bacteroides</taxon>
    </lineage>
</organism>